<reference evidence="2 3" key="1">
    <citation type="submission" date="2017-03" db="EMBL/GenBank/DDBJ databases">
        <title>Complete genome sequence of Blastomonas fulva degrading microcsystin LR.</title>
        <authorList>
            <person name="Lee H.-g."/>
            <person name="Jin L."/>
            <person name="oh H.-M."/>
        </authorList>
    </citation>
    <scope>NUCLEOTIDE SEQUENCE [LARGE SCALE GENOMIC DNA]</scope>
    <source>
        <strain evidence="2 3">T2</strain>
    </source>
</reference>
<accession>A0ABN5BBN9</accession>
<dbReference type="InterPro" id="IPR010466">
    <property type="entry name" value="DUF1058"/>
</dbReference>
<feature type="chain" id="PRO_5045431790" description="SH3-like domain-containing protein" evidence="1">
    <location>
        <begin position="31"/>
        <end position="162"/>
    </location>
</feature>
<keyword evidence="1" id="KW-0732">Signal</keyword>
<feature type="signal peptide" evidence="1">
    <location>
        <begin position="1"/>
        <end position="30"/>
    </location>
</feature>
<evidence type="ECO:0000313" key="2">
    <source>
        <dbReference type="EMBL" id="ASR52712.1"/>
    </source>
</evidence>
<evidence type="ECO:0000256" key="1">
    <source>
        <dbReference type="SAM" id="SignalP"/>
    </source>
</evidence>
<dbReference type="Proteomes" id="UP000258016">
    <property type="component" value="Chromosome"/>
</dbReference>
<dbReference type="Gene3D" id="2.30.30.40">
    <property type="entry name" value="SH3 Domains"/>
    <property type="match status" value="1"/>
</dbReference>
<evidence type="ECO:0000313" key="3">
    <source>
        <dbReference type="Proteomes" id="UP000258016"/>
    </source>
</evidence>
<sequence length="162" mass="18035">MRTSWFKALVLGGMVAAVVMPGGSPVQAQAEVEVPYWASIQRDEAFARAGPMASYQIEWVFRRKNLPVKVVKRYGTWRQIQDPDGWTGWMHSNMLSRKRTAIVQGSVSAIRAAPQDSAKLMWRAQPGVVGELGDCEAGWCEFAVDRRAGWVRQDEIWGAGAP</sequence>
<organism evidence="2 3">
    <name type="scientific">Blastomonas fulva</name>
    <dbReference type="NCBI Taxonomy" id="1550728"/>
    <lineage>
        <taxon>Bacteria</taxon>
        <taxon>Pseudomonadati</taxon>
        <taxon>Pseudomonadota</taxon>
        <taxon>Alphaproteobacteria</taxon>
        <taxon>Sphingomonadales</taxon>
        <taxon>Sphingomonadaceae</taxon>
        <taxon>Blastomonas</taxon>
    </lineage>
</organism>
<dbReference type="EMBL" id="CP020083">
    <property type="protein sequence ID" value="ASR52712.1"/>
    <property type="molecule type" value="Genomic_DNA"/>
</dbReference>
<proteinExistence type="predicted"/>
<gene>
    <name evidence="2" type="ORF">B5J99_15625</name>
</gene>
<protein>
    <recommendedName>
        <fullName evidence="4">SH3-like domain-containing protein</fullName>
    </recommendedName>
</protein>
<keyword evidence="3" id="KW-1185">Reference proteome</keyword>
<name>A0ABN5BBN9_9SPHN</name>
<dbReference type="RefSeq" id="WP_083231355.1">
    <property type="nucleotide sequence ID" value="NZ_CP020083.1"/>
</dbReference>
<dbReference type="GeneID" id="303487017"/>
<evidence type="ECO:0008006" key="4">
    <source>
        <dbReference type="Google" id="ProtNLM"/>
    </source>
</evidence>
<dbReference type="Pfam" id="PF06347">
    <property type="entry name" value="SH3_4"/>
    <property type="match status" value="2"/>
</dbReference>